<evidence type="ECO:0000256" key="1">
    <source>
        <dbReference type="SAM" id="MobiDB-lite"/>
    </source>
</evidence>
<dbReference type="AlphaFoldDB" id="A0A087TJJ9"/>
<dbReference type="OrthoDB" id="262529at2759"/>
<gene>
    <name evidence="2" type="ORF">X975_02814</name>
</gene>
<accession>A0A087TJJ9</accession>
<evidence type="ECO:0000313" key="3">
    <source>
        <dbReference type="Proteomes" id="UP000054359"/>
    </source>
</evidence>
<organism evidence="2 3">
    <name type="scientific">Stegodyphus mimosarum</name>
    <name type="common">African social velvet spider</name>
    <dbReference type="NCBI Taxonomy" id="407821"/>
    <lineage>
        <taxon>Eukaryota</taxon>
        <taxon>Metazoa</taxon>
        <taxon>Ecdysozoa</taxon>
        <taxon>Arthropoda</taxon>
        <taxon>Chelicerata</taxon>
        <taxon>Arachnida</taxon>
        <taxon>Araneae</taxon>
        <taxon>Araneomorphae</taxon>
        <taxon>Entelegynae</taxon>
        <taxon>Eresoidea</taxon>
        <taxon>Eresidae</taxon>
        <taxon>Stegodyphus</taxon>
    </lineage>
</organism>
<feature type="region of interest" description="Disordered" evidence="1">
    <location>
        <begin position="100"/>
        <end position="141"/>
    </location>
</feature>
<feature type="compositionally biased region" description="Polar residues" evidence="1">
    <location>
        <begin position="124"/>
        <end position="140"/>
    </location>
</feature>
<name>A0A087TJJ9_STEMI</name>
<proteinExistence type="predicted"/>
<dbReference type="Proteomes" id="UP000054359">
    <property type="component" value="Unassembled WGS sequence"/>
</dbReference>
<protein>
    <submittedName>
        <fullName evidence="2">Uncharacterized protein</fullName>
    </submittedName>
</protein>
<reference evidence="2 3" key="1">
    <citation type="submission" date="2013-11" db="EMBL/GenBank/DDBJ databases">
        <title>Genome sequencing of Stegodyphus mimosarum.</title>
        <authorList>
            <person name="Bechsgaard J."/>
        </authorList>
    </citation>
    <scope>NUCLEOTIDE SEQUENCE [LARGE SCALE GENOMIC DNA]</scope>
</reference>
<dbReference type="EMBL" id="KK115505">
    <property type="protein sequence ID" value="KFM65288.1"/>
    <property type="molecule type" value="Genomic_DNA"/>
</dbReference>
<evidence type="ECO:0000313" key="2">
    <source>
        <dbReference type="EMBL" id="KFM65288.1"/>
    </source>
</evidence>
<keyword evidence="3" id="KW-1185">Reference proteome</keyword>
<feature type="non-terminal residue" evidence="2">
    <location>
        <position position="164"/>
    </location>
</feature>
<sequence>MSEEPVSLNKVNGKENIIHESSKLKKGNEKENIIENNNLNKVSKKSVISENVNEDDFNKFQLNAVNHPSKTGNCNGKEDSCKNVLPMSGAANLLSWEYNFSSDDEPRSHNSSQKSNAGEKSDSETFYSTSEEQKSNSDNCCKQDLIHTKNNMNEQKLNHIFSKR</sequence>